<dbReference type="InterPro" id="IPR001387">
    <property type="entry name" value="Cro/C1-type_HTH"/>
</dbReference>
<dbReference type="EMBL" id="MAYH01000001">
    <property type="protein sequence ID" value="OCA77030.1"/>
    <property type="molecule type" value="Genomic_DNA"/>
</dbReference>
<evidence type="ECO:0000256" key="1">
    <source>
        <dbReference type="ARBA" id="ARBA00004141"/>
    </source>
</evidence>
<dbReference type="SUPFAM" id="SSF47413">
    <property type="entry name" value="lambda repressor-like DNA-binding domains"/>
    <property type="match status" value="1"/>
</dbReference>
<evidence type="ECO:0000256" key="5">
    <source>
        <dbReference type="SAM" id="Phobius"/>
    </source>
</evidence>
<evidence type="ECO:0000256" key="2">
    <source>
        <dbReference type="ARBA" id="ARBA00022692"/>
    </source>
</evidence>
<protein>
    <submittedName>
        <fullName evidence="7">DNA-binding protein</fullName>
    </submittedName>
</protein>
<dbReference type="PROSITE" id="PS50943">
    <property type="entry name" value="HTH_CROC1"/>
    <property type="match status" value="1"/>
</dbReference>
<feature type="domain" description="HTH cro/C1-type" evidence="6">
    <location>
        <begin position="4"/>
        <end position="57"/>
    </location>
</feature>
<dbReference type="Proteomes" id="UP000092651">
    <property type="component" value="Unassembled WGS sequence"/>
</dbReference>
<dbReference type="CDD" id="cd00093">
    <property type="entry name" value="HTH_XRE"/>
    <property type="match status" value="1"/>
</dbReference>
<feature type="transmembrane region" description="Helical" evidence="5">
    <location>
        <begin position="161"/>
        <end position="182"/>
    </location>
</feature>
<keyword evidence="7" id="KW-0238">DNA-binding</keyword>
<organism evidence="7 8">
    <name type="scientific">Chryseobacterium artocarpi</name>
    <dbReference type="NCBI Taxonomy" id="1414727"/>
    <lineage>
        <taxon>Bacteria</taxon>
        <taxon>Pseudomonadati</taxon>
        <taxon>Bacteroidota</taxon>
        <taxon>Flavobacteriia</taxon>
        <taxon>Flavobacteriales</taxon>
        <taxon>Weeksellaceae</taxon>
        <taxon>Chryseobacterium group</taxon>
        <taxon>Chryseobacterium</taxon>
    </lineage>
</organism>
<reference evidence="7 8" key="1">
    <citation type="submission" date="2016-07" db="EMBL/GenBank/DDBJ databases">
        <authorList>
            <person name="Jeong J.-J."/>
            <person name="Kim D.W."/>
            <person name="Sang M.K."/>
            <person name="Choi I.-G."/>
            <person name="Kim K.D."/>
        </authorList>
    </citation>
    <scope>NUCLEOTIDE SEQUENCE [LARGE SCALE GENOMIC DNA]</scope>
    <source>
        <strain evidence="7 8">UTM-3</strain>
    </source>
</reference>
<feature type="transmembrane region" description="Helical" evidence="5">
    <location>
        <begin position="134"/>
        <end position="155"/>
    </location>
</feature>
<dbReference type="InterPro" id="IPR010982">
    <property type="entry name" value="Lambda_DNA-bd_dom_sf"/>
</dbReference>
<feature type="transmembrane region" description="Helical" evidence="5">
    <location>
        <begin position="101"/>
        <end position="122"/>
    </location>
</feature>
<keyword evidence="3 5" id="KW-1133">Transmembrane helix</keyword>
<evidence type="ECO:0000259" key="6">
    <source>
        <dbReference type="PROSITE" id="PS50943"/>
    </source>
</evidence>
<comment type="caution">
    <text evidence="7">The sequence shown here is derived from an EMBL/GenBank/DDBJ whole genome shotgun (WGS) entry which is preliminary data.</text>
</comment>
<dbReference type="OrthoDB" id="1357763at2"/>
<dbReference type="Pfam" id="PF01381">
    <property type="entry name" value="HTH_3"/>
    <property type="match status" value="1"/>
</dbReference>
<evidence type="ECO:0000256" key="4">
    <source>
        <dbReference type="ARBA" id="ARBA00023136"/>
    </source>
</evidence>
<dbReference type="Gene3D" id="1.10.260.40">
    <property type="entry name" value="lambda repressor-like DNA-binding domains"/>
    <property type="match status" value="1"/>
</dbReference>
<keyword evidence="4 5" id="KW-0472">Membrane</keyword>
<sequence>MSKLKIAREQKNLTQEELAEKSKISVRTIQRIEAGTEPKGHTLRALAAALEIEETLLQDTEKISEVESTTIDEPAIISEEKDAETLQTDGINYSQIKMINLSSLFFTVVPPLNIFVPLLLMYTLKQKNSLARQIISVQMIWTVMAPIVFMLGIFLKLGRQFTLILMILIVLSNVCIILRNAAEIDRKKKLYFRLKFSMI</sequence>
<name>A0A1B8ZZM9_9FLAO</name>
<dbReference type="Pfam" id="PF09685">
    <property type="entry name" value="MamF_MmsF"/>
    <property type="match status" value="1"/>
</dbReference>
<dbReference type="RefSeq" id="WP_065392786.1">
    <property type="nucleotide sequence ID" value="NZ_MAYH01000001.1"/>
</dbReference>
<dbReference type="AlphaFoldDB" id="A0A1B8ZZM9"/>
<gene>
    <name evidence="7" type="ORF">BBI01_00770</name>
</gene>
<keyword evidence="8" id="KW-1185">Reference proteome</keyword>
<comment type="subcellular location">
    <subcellularLocation>
        <location evidence="1">Membrane</location>
        <topology evidence="1">Multi-pass membrane protein</topology>
    </subcellularLocation>
</comment>
<accession>A0A1B8ZZM9</accession>
<evidence type="ECO:0000313" key="7">
    <source>
        <dbReference type="EMBL" id="OCA77030.1"/>
    </source>
</evidence>
<evidence type="ECO:0000313" key="8">
    <source>
        <dbReference type="Proteomes" id="UP000092651"/>
    </source>
</evidence>
<dbReference type="SMART" id="SM00530">
    <property type="entry name" value="HTH_XRE"/>
    <property type="match status" value="1"/>
</dbReference>
<evidence type="ECO:0000256" key="3">
    <source>
        <dbReference type="ARBA" id="ARBA00022989"/>
    </source>
</evidence>
<dbReference type="InterPro" id="IPR019109">
    <property type="entry name" value="MamF_MmsF"/>
</dbReference>
<dbReference type="GO" id="GO:0003677">
    <property type="term" value="F:DNA binding"/>
    <property type="evidence" value="ECO:0007669"/>
    <property type="project" value="UniProtKB-KW"/>
</dbReference>
<proteinExistence type="predicted"/>
<keyword evidence="2 5" id="KW-0812">Transmembrane</keyword>